<dbReference type="PROSITE" id="PS00211">
    <property type="entry name" value="ABC_TRANSPORTER_1"/>
    <property type="match status" value="1"/>
</dbReference>
<dbReference type="InterPro" id="IPR050107">
    <property type="entry name" value="ABC_carbohydrate_import_ATPase"/>
</dbReference>
<dbReference type="SMART" id="SM00382">
    <property type="entry name" value="AAA"/>
    <property type="match status" value="1"/>
</dbReference>
<evidence type="ECO:0000313" key="5">
    <source>
        <dbReference type="Proteomes" id="UP000216943"/>
    </source>
</evidence>
<proteinExistence type="predicted"/>
<reference evidence="5" key="1">
    <citation type="submission" date="2017-08" db="EMBL/GenBank/DDBJ databases">
        <authorList>
            <person name="Alvarez-Ponce D."/>
            <person name="Weitzman C.L."/>
            <person name="Tillett R.L."/>
            <person name="Sandmeier F.C."/>
            <person name="Tracy C.R."/>
        </authorList>
    </citation>
    <scope>NUCLEOTIDE SEQUENCE [LARGE SCALE GENOMIC DNA]</scope>
    <source>
        <strain evidence="5">723</strain>
    </source>
</reference>
<accession>A0A269TJL3</accession>
<dbReference type="Proteomes" id="UP000216943">
    <property type="component" value="Unassembled WGS sequence"/>
</dbReference>
<keyword evidence="1" id="KW-0547">Nucleotide-binding</keyword>
<dbReference type="InterPro" id="IPR017871">
    <property type="entry name" value="ABC_transporter-like_CS"/>
</dbReference>
<feature type="domain" description="ABC transporter" evidence="3">
    <location>
        <begin position="256"/>
        <end position="598"/>
    </location>
</feature>
<dbReference type="RefSeq" id="WP_095334613.1">
    <property type="nucleotide sequence ID" value="NZ_NQNY01000003.1"/>
</dbReference>
<dbReference type="Gene3D" id="3.40.50.300">
    <property type="entry name" value="P-loop containing nucleotide triphosphate hydrolases"/>
    <property type="match status" value="3"/>
</dbReference>
<dbReference type="CDD" id="cd03216">
    <property type="entry name" value="ABC_Carb_Monos_I"/>
    <property type="match status" value="1"/>
</dbReference>
<feature type="domain" description="ABC transporter" evidence="3">
    <location>
        <begin position="7"/>
        <end position="242"/>
    </location>
</feature>
<dbReference type="InterPro" id="IPR027417">
    <property type="entry name" value="P-loop_NTPase"/>
</dbReference>
<dbReference type="PANTHER" id="PTHR43790:SF4">
    <property type="entry name" value="GUANOSINE IMPORT ATP-BINDING PROTEIN NUPO"/>
    <property type="match status" value="1"/>
</dbReference>
<name>A0A269TJL3_9BACT</name>
<dbReference type="CDD" id="cd03215">
    <property type="entry name" value="ABC_Carb_Monos_II"/>
    <property type="match status" value="1"/>
</dbReference>
<dbReference type="Pfam" id="PF00005">
    <property type="entry name" value="ABC_tran"/>
    <property type="match status" value="1"/>
</dbReference>
<evidence type="ECO:0000313" key="4">
    <source>
        <dbReference type="EMBL" id="PAK21601.1"/>
    </source>
</evidence>
<evidence type="ECO:0000259" key="3">
    <source>
        <dbReference type="PROSITE" id="PS50893"/>
    </source>
</evidence>
<keyword evidence="2" id="KW-0067">ATP-binding</keyword>
<dbReference type="InterPro" id="IPR003439">
    <property type="entry name" value="ABC_transporter-like_ATP-bd"/>
</dbReference>
<evidence type="ECO:0000256" key="1">
    <source>
        <dbReference type="ARBA" id="ARBA00022741"/>
    </source>
</evidence>
<protein>
    <recommendedName>
        <fullName evidence="3">ABC transporter domain-containing protein</fullName>
    </recommendedName>
</protein>
<sequence>MSQEYAIEFKNITKEFPGIKANDNISFGIKKGTIHALIGENGAGKSTLMSILFGLYKPTSGEILINNTPTVIKGPNHANEMAISMVHQHFKIVDDYTNLENIILGNESVKGGFLDKSFPTEKIKLIQDRYNLHFDLKQKTGKATVATQQKVEIMKMLYRDANILIFDEPTAVLTPQEIEGFLETLKGFREKGKTVIFISHKLDEVIEVSDRATIIRHGKVIKTYETLKGVSISQMSADMVGETIVMPKNTSSQDFIKNDVIVKFDKVSAHGEKSLKDVSFDIKAGEILAIAGVEGNGQVELELAASGLLKIDSGSIYLKPYVAKGYSKTESEIAAKKTLQFENSNFQKQARKVKSKLHKVFYATSVVFGESSNYLKTIFKKENKHQLVWGNDFGKWLKESLKTEVDTSSNNKNHLDISDKSVQSRIKYGISYIPGDRHKYGLVLDFNIRDNSILRRLKDNQVSHFGFINKQVTNNYNLEIEETFDVRGSRKGESMARSLSGGNQQKAIVGREILNDHQFIIIVQPTRGLDVGAINNIHQHILEEKKKNRAILLISYELDEVLALADNVAVLHSGKLSKKIPISKTNRTEIGLMMAGVKNEQSQK</sequence>
<dbReference type="PROSITE" id="PS50893">
    <property type="entry name" value="ABC_TRANSPORTER_2"/>
    <property type="match status" value="2"/>
</dbReference>
<gene>
    <name evidence="4" type="ORF">CJJ23_01480</name>
</gene>
<evidence type="ECO:0000256" key="2">
    <source>
        <dbReference type="ARBA" id="ARBA00022840"/>
    </source>
</evidence>
<dbReference type="InterPro" id="IPR003593">
    <property type="entry name" value="AAA+_ATPase"/>
</dbReference>
<organism evidence="4 5">
    <name type="scientific">Mycoplasmopsis agassizii</name>
    <dbReference type="NCBI Taxonomy" id="33922"/>
    <lineage>
        <taxon>Bacteria</taxon>
        <taxon>Bacillati</taxon>
        <taxon>Mycoplasmatota</taxon>
        <taxon>Mycoplasmoidales</taxon>
        <taxon>Metamycoplasmataceae</taxon>
        <taxon>Mycoplasmopsis</taxon>
    </lineage>
</organism>
<dbReference type="OrthoDB" id="9771863at2"/>
<dbReference type="EMBL" id="NQNY01000003">
    <property type="protein sequence ID" value="PAK21601.1"/>
    <property type="molecule type" value="Genomic_DNA"/>
</dbReference>
<dbReference type="AlphaFoldDB" id="A0A269TJL3"/>
<dbReference type="GO" id="GO:0016887">
    <property type="term" value="F:ATP hydrolysis activity"/>
    <property type="evidence" value="ECO:0007669"/>
    <property type="project" value="InterPro"/>
</dbReference>
<dbReference type="SUPFAM" id="SSF52540">
    <property type="entry name" value="P-loop containing nucleoside triphosphate hydrolases"/>
    <property type="match status" value="2"/>
</dbReference>
<comment type="caution">
    <text evidence="4">The sequence shown here is derived from an EMBL/GenBank/DDBJ whole genome shotgun (WGS) entry which is preliminary data.</text>
</comment>
<dbReference type="GO" id="GO:0005524">
    <property type="term" value="F:ATP binding"/>
    <property type="evidence" value="ECO:0007669"/>
    <property type="project" value="UniProtKB-KW"/>
</dbReference>
<dbReference type="PANTHER" id="PTHR43790">
    <property type="entry name" value="CARBOHYDRATE TRANSPORT ATP-BINDING PROTEIN MG119-RELATED"/>
    <property type="match status" value="1"/>
</dbReference>